<dbReference type="PANTHER" id="PTHR12591">
    <property type="entry name" value="GLUCOSE-6-PHOSPHATASE"/>
    <property type="match status" value="1"/>
</dbReference>
<proteinExistence type="inferred from homology"/>
<dbReference type="EC" id="3.1.3.9" evidence="4 11"/>
<dbReference type="eggNOG" id="ENOG502QS9B">
    <property type="taxonomic scope" value="Eukaryota"/>
</dbReference>
<keyword evidence="7 11" id="KW-0378">Hydrolase</keyword>
<dbReference type="GO" id="GO:0005789">
    <property type="term" value="C:endoplasmic reticulum membrane"/>
    <property type="evidence" value="ECO:0007669"/>
    <property type="project" value="UniProtKB-SubCell"/>
</dbReference>
<keyword evidence="9 14" id="KW-1133">Transmembrane helix</keyword>
<comment type="subcellular location">
    <subcellularLocation>
        <location evidence="1">Endoplasmic reticulum membrane</location>
        <topology evidence="1">Multi-pass membrane protein</topology>
    </subcellularLocation>
</comment>
<dbReference type="AlphaFoldDB" id="A7SW54"/>
<dbReference type="STRING" id="45351.A7SW54"/>
<evidence type="ECO:0000256" key="9">
    <source>
        <dbReference type="ARBA" id="ARBA00022989"/>
    </source>
</evidence>
<evidence type="ECO:0000256" key="5">
    <source>
        <dbReference type="ARBA" id="ARBA00022432"/>
    </source>
</evidence>
<keyword evidence="8 11" id="KW-0256">Endoplasmic reticulum</keyword>
<dbReference type="SMART" id="SM00014">
    <property type="entry name" value="acidPPc"/>
    <property type="match status" value="1"/>
</dbReference>
<keyword evidence="6 14" id="KW-0812">Transmembrane</keyword>
<evidence type="ECO:0000256" key="8">
    <source>
        <dbReference type="ARBA" id="ARBA00022824"/>
    </source>
</evidence>
<feature type="transmembrane region" description="Helical" evidence="14">
    <location>
        <begin position="39"/>
        <end position="62"/>
    </location>
</feature>
<keyword evidence="17" id="KW-1185">Reference proteome</keyword>
<dbReference type="InterPro" id="IPR000326">
    <property type="entry name" value="PAP2/HPO"/>
</dbReference>
<evidence type="ECO:0000256" key="13">
    <source>
        <dbReference type="PIRSR" id="PIRSR000905-2"/>
    </source>
</evidence>
<dbReference type="GO" id="GO:0051156">
    <property type="term" value="P:glucose 6-phosphate metabolic process"/>
    <property type="evidence" value="ECO:0000318"/>
    <property type="project" value="GO_Central"/>
</dbReference>
<dbReference type="GO" id="GO:0006094">
    <property type="term" value="P:gluconeogenesis"/>
    <property type="evidence" value="ECO:0000318"/>
    <property type="project" value="GO_Central"/>
</dbReference>
<dbReference type="PIRSF" id="PIRSF000905">
    <property type="entry name" value="Glucose-6-phosphatase"/>
    <property type="match status" value="1"/>
</dbReference>
<dbReference type="OMA" id="ELHINEW"/>
<accession>A7SW54</accession>
<dbReference type="PhylomeDB" id="A7SW54"/>
<feature type="active site" description="Nucleophile" evidence="12">
    <location>
        <position position="174"/>
    </location>
</feature>
<evidence type="ECO:0000256" key="11">
    <source>
        <dbReference type="PIRNR" id="PIRNR000905"/>
    </source>
</evidence>
<sequence length="354" mass="39950">METLHVEGVKFIWYLQRTFAPWTKHFLLISHGGDPRNSFLLYFPIAYNFNSAIGLMVLWSAVLSEWLNLILKWMLRGERPYWWVEEHMKEQNIHLKQYPLTCETGPGSPSGHVMVTASVLCTLMPAITAKLCKLFRVSTSSLTLISVTIQSVCWLIFIAILVVVSVSRVFIATHFPHQVILGALIGILLSLLVQREQVSKITDLIPCICVAFFLAVTALFLYVGLSFVVFDPSLSITKAQQWCADPKYIHLDTTPFYSLVRDIGVVVGVGVSHLLIKIWSQEDPSNDSKSNFKRLIQSFLSVACLQLLEQMGLPLWNRILFYCAGFIKNVLLVVIIVFVVPSLLSNKSDKSKSD</sequence>
<evidence type="ECO:0000313" key="16">
    <source>
        <dbReference type="EMBL" id="EDO32068.1"/>
    </source>
</evidence>
<gene>
    <name evidence="16" type="ORF">NEMVEDRAFT_v1g194144</name>
</gene>
<evidence type="ECO:0000256" key="12">
    <source>
        <dbReference type="PIRSR" id="PIRSR000905-1"/>
    </source>
</evidence>
<dbReference type="OrthoDB" id="6416209at2759"/>
<reference evidence="16 17" key="1">
    <citation type="journal article" date="2007" name="Science">
        <title>Sea anemone genome reveals ancestral eumetazoan gene repertoire and genomic organization.</title>
        <authorList>
            <person name="Putnam N.H."/>
            <person name="Srivastava M."/>
            <person name="Hellsten U."/>
            <person name="Dirks B."/>
            <person name="Chapman J."/>
            <person name="Salamov A."/>
            <person name="Terry A."/>
            <person name="Shapiro H."/>
            <person name="Lindquist E."/>
            <person name="Kapitonov V.V."/>
            <person name="Jurka J."/>
            <person name="Genikhovich G."/>
            <person name="Grigoriev I.V."/>
            <person name="Lucas S.M."/>
            <person name="Steele R.E."/>
            <person name="Finnerty J.R."/>
            <person name="Technau U."/>
            <person name="Martindale M.Q."/>
            <person name="Rokhsar D.S."/>
        </authorList>
    </citation>
    <scope>NUCLEOTIDE SEQUENCE [LARGE SCALE GENOMIC DNA]</scope>
    <source>
        <strain evidence="17">CH2 X CH6</strain>
    </source>
</reference>
<dbReference type="InterPro" id="IPR036938">
    <property type="entry name" value="PAP2/HPO_sf"/>
</dbReference>
<keyword evidence="10 11" id="KW-0472">Membrane</keyword>
<evidence type="ECO:0000256" key="3">
    <source>
        <dbReference type="ARBA" id="ARBA00009266"/>
    </source>
</evidence>
<name>A7SW54_NEMVE</name>
<dbReference type="GO" id="GO:0016020">
    <property type="term" value="C:membrane"/>
    <property type="evidence" value="ECO:0000318"/>
    <property type="project" value="GO_Central"/>
</dbReference>
<feature type="binding site" evidence="13">
    <location>
        <position position="168"/>
    </location>
    <ligand>
        <name>substrate</name>
    </ligand>
</feature>
<dbReference type="InterPro" id="IPR016275">
    <property type="entry name" value="Glucose-6-phosphatase"/>
</dbReference>
<evidence type="ECO:0000259" key="15">
    <source>
        <dbReference type="SMART" id="SM00014"/>
    </source>
</evidence>
<feature type="active site" description="Proton donor" evidence="12">
    <location>
        <position position="112"/>
    </location>
</feature>
<dbReference type="SUPFAM" id="SSF48317">
    <property type="entry name" value="Acid phosphatase/Vanadium-dependent haloperoxidase"/>
    <property type="match status" value="1"/>
</dbReference>
<feature type="domain" description="Phosphatidic acid phosphatase type 2/haloperoxidase" evidence="15">
    <location>
        <begin position="53"/>
        <end position="194"/>
    </location>
</feature>
<evidence type="ECO:0000313" key="17">
    <source>
        <dbReference type="Proteomes" id="UP000001593"/>
    </source>
</evidence>
<comment type="similarity">
    <text evidence="3 11">Belongs to the glucose-6-phosphatase family.</text>
</comment>
<evidence type="ECO:0000256" key="14">
    <source>
        <dbReference type="SAM" id="Phobius"/>
    </source>
</evidence>
<dbReference type="InParanoid" id="A7SW54"/>
<dbReference type="Gene3D" id="1.20.144.10">
    <property type="entry name" value="Phosphatidic acid phosphatase type 2/haloperoxidase"/>
    <property type="match status" value="1"/>
</dbReference>
<evidence type="ECO:0000256" key="7">
    <source>
        <dbReference type="ARBA" id="ARBA00022801"/>
    </source>
</evidence>
<feature type="transmembrane region" description="Helical" evidence="14">
    <location>
        <begin position="175"/>
        <end position="193"/>
    </location>
</feature>
<comment type="pathway">
    <text evidence="2 11">Carbohydrate biosynthesis; gluconeogenesis.</text>
</comment>
<evidence type="ECO:0000256" key="2">
    <source>
        <dbReference type="ARBA" id="ARBA00004742"/>
    </source>
</evidence>
<protein>
    <recommendedName>
        <fullName evidence="4 11">Glucose-6-phosphatase</fullName>
        <ecNumber evidence="4 11">3.1.3.9</ecNumber>
    </recommendedName>
</protein>
<dbReference type="EMBL" id="DS469852">
    <property type="protein sequence ID" value="EDO32068.1"/>
    <property type="molecule type" value="Genomic_DNA"/>
</dbReference>
<feature type="binding site" evidence="13">
    <location>
        <position position="79"/>
    </location>
    <ligand>
        <name>substrate</name>
    </ligand>
</feature>
<dbReference type="Proteomes" id="UP000001593">
    <property type="component" value="Unassembled WGS sequence"/>
</dbReference>
<dbReference type="HOGENOM" id="CLU_052517_0_0_1"/>
<feature type="transmembrane region" description="Helical" evidence="14">
    <location>
        <begin position="205"/>
        <end position="230"/>
    </location>
</feature>
<dbReference type="GO" id="GO:0004346">
    <property type="term" value="F:glucose-6-phosphatase activity"/>
    <property type="evidence" value="ECO:0000318"/>
    <property type="project" value="GO_Central"/>
</dbReference>
<evidence type="ECO:0000256" key="10">
    <source>
        <dbReference type="ARBA" id="ARBA00023136"/>
    </source>
</evidence>
<feature type="transmembrane region" description="Helical" evidence="14">
    <location>
        <begin position="319"/>
        <end position="344"/>
    </location>
</feature>
<evidence type="ECO:0000256" key="6">
    <source>
        <dbReference type="ARBA" id="ARBA00022692"/>
    </source>
</evidence>
<dbReference type="Pfam" id="PF01569">
    <property type="entry name" value="PAP2"/>
    <property type="match status" value="1"/>
</dbReference>
<dbReference type="KEGG" id="nve:5503069"/>
<evidence type="ECO:0000256" key="4">
    <source>
        <dbReference type="ARBA" id="ARBA00012634"/>
    </source>
</evidence>
<organism evidence="16 17">
    <name type="scientific">Nematostella vectensis</name>
    <name type="common">Starlet sea anemone</name>
    <dbReference type="NCBI Taxonomy" id="45351"/>
    <lineage>
        <taxon>Eukaryota</taxon>
        <taxon>Metazoa</taxon>
        <taxon>Cnidaria</taxon>
        <taxon>Anthozoa</taxon>
        <taxon>Hexacorallia</taxon>
        <taxon>Actiniaria</taxon>
        <taxon>Edwardsiidae</taxon>
        <taxon>Nematostella</taxon>
    </lineage>
</organism>
<keyword evidence="5 11" id="KW-0312">Gluconeogenesis</keyword>
<feature type="transmembrane region" description="Helical" evidence="14">
    <location>
        <begin position="144"/>
        <end position="169"/>
    </location>
</feature>
<dbReference type="FunCoup" id="A7SW54">
    <property type="interactions" value="17"/>
</dbReference>
<evidence type="ECO:0000256" key="1">
    <source>
        <dbReference type="ARBA" id="ARBA00004477"/>
    </source>
</evidence>
<dbReference type="UniPathway" id="UPA00138"/>
<dbReference type="PANTHER" id="PTHR12591:SF0">
    <property type="entry name" value="FI19814P1"/>
    <property type="match status" value="1"/>
</dbReference>